<proteinExistence type="predicted"/>
<evidence type="ECO:0000313" key="1">
    <source>
        <dbReference type="EMBL" id="CAB4778836.1"/>
    </source>
</evidence>
<name>A0A6J6W669_9ZZZZ</name>
<sequence>MVASSPAGRAGPCVDVVVAAARDVLDGSASEVVEVVVDSSAEVLEVEGVASVSGLLEEHPAKIEARTKAEQIKEFTRLP</sequence>
<dbReference type="EMBL" id="CAEZZU010000092">
    <property type="protein sequence ID" value="CAB4778836.1"/>
    <property type="molecule type" value="Genomic_DNA"/>
</dbReference>
<organism evidence="1">
    <name type="scientific">freshwater metagenome</name>
    <dbReference type="NCBI Taxonomy" id="449393"/>
    <lineage>
        <taxon>unclassified sequences</taxon>
        <taxon>metagenomes</taxon>
        <taxon>ecological metagenomes</taxon>
    </lineage>
</organism>
<dbReference type="AlphaFoldDB" id="A0A6J6W669"/>
<accession>A0A6J6W669</accession>
<reference evidence="1" key="1">
    <citation type="submission" date="2020-05" db="EMBL/GenBank/DDBJ databases">
        <authorList>
            <person name="Chiriac C."/>
            <person name="Salcher M."/>
            <person name="Ghai R."/>
            <person name="Kavagutti S V."/>
        </authorList>
    </citation>
    <scope>NUCLEOTIDE SEQUENCE</scope>
</reference>
<gene>
    <name evidence="1" type="ORF">UFOPK2925_00723</name>
</gene>
<protein>
    <submittedName>
        <fullName evidence="1">Unannotated protein</fullName>
    </submittedName>
</protein>